<keyword evidence="2 9" id="KW-0554">One-carbon metabolism</keyword>
<dbReference type="EC" id="3.5.4.9" evidence="9"/>
<keyword evidence="8 9" id="KW-0511">Multifunctional enzyme</keyword>
<dbReference type="GO" id="GO:0004477">
    <property type="term" value="F:methenyltetrahydrofolate cyclohydrolase activity"/>
    <property type="evidence" value="ECO:0007669"/>
    <property type="project" value="UniProtKB-UniRule"/>
</dbReference>
<sequence length="286" mass="30303">MIIDGKAIALDIRDILLAEIRTRKELDIPMLYIIVAGGNAATKSFVALKKKYAAGLGIPVRERVFAAQSVTTETLLGAIQEVVASGMRGGIVVQLPLPPSVDTKAVLDAIPLRYDVDVLSEKAVRFFEEGESPVLPPVIGAFREILERHSVFLRGKRVAILGKGRLVGAPAAAWFRRRGADVHVVDSKTPDVAAETRMADVIVSGIGRPWFITPDIVKDGAILLDAGTSSLDELGTGKAGGKVVGDAHPDTAEKCALFTPVPGGIGPLTVAVLFQNLLTLTKDTTV</sequence>
<feature type="binding site" evidence="9">
    <location>
        <begin position="162"/>
        <end position="164"/>
    </location>
    <ligand>
        <name>NADP(+)</name>
        <dbReference type="ChEBI" id="CHEBI:58349"/>
    </ligand>
</feature>
<evidence type="ECO:0000256" key="5">
    <source>
        <dbReference type="ARBA" id="ARBA00022857"/>
    </source>
</evidence>
<feature type="domain" description="Tetrahydrofolate dehydrogenase/cyclohydrolase NAD(P)-binding" evidence="11">
    <location>
        <begin position="142"/>
        <end position="282"/>
    </location>
</feature>
<evidence type="ECO:0000256" key="4">
    <source>
        <dbReference type="ARBA" id="ARBA00022801"/>
    </source>
</evidence>
<accession>A0A1G2DA42</accession>
<dbReference type="GO" id="GO:0005829">
    <property type="term" value="C:cytosol"/>
    <property type="evidence" value="ECO:0007669"/>
    <property type="project" value="TreeGrafter"/>
</dbReference>
<comment type="pathway">
    <text evidence="1 9">One-carbon metabolism; tetrahydrofolate interconversion.</text>
</comment>
<keyword evidence="9" id="KW-0368">Histidine biosynthesis</keyword>
<evidence type="ECO:0000313" key="12">
    <source>
        <dbReference type="EMBL" id="OGZ10494.1"/>
    </source>
</evidence>
<dbReference type="PANTHER" id="PTHR48099">
    <property type="entry name" value="C-1-TETRAHYDROFOLATE SYNTHASE, CYTOPLASMIC-RELATED"/>
    <property type="match status" value="1"/>
</dbReference>
<keyword evidence="6 9" id="KW-0560">Oxidoreductase</keyword>
<dbReference type="EMBL" id="MHLN01000039">
    <property type="protein sequence ID" value="OGZ10494.1"/>
    <property type="molecule type" value="Genomic_DNA"/>
</dbReference>
<comment type="catalytic activity">
    <reaction evidence="9">
        <text>(6R)-5,10-methenyltetrahydrofolate + H2O = (6R)-10-formyltetrahydrofolate + H(+)</text>
        <dbReference type="Rhea" id="RHEA:23700"/>
        <dbReference type="ChEBI" id="CHEBI:15377"/>
        <dbReference type="ChEBI" id="CHEBI:15378"/>
        <dbReference type="ChEBI" id="CHEBI:57455"/>
        <dbReference type="ChEBI" id="CHEBI:195366"/>
        <dbReference type="EC" id="3.5.4.9"/>
    </reaction>
</comment>
<keyword evidence="3 9" id="KW-0658">Purine biosynthesis</keyword>
<gene>
    <name evidence="9" type="primary">folD</name>
    <name evidence="12" type="ORF">A3D67_03890</name>
</gene>
<dbReference type="GO" id="GO:0004488">
    <property type="term" value="F:methylenetetrahydrofolate dehydrogenase (NADP+) activity"/>
    <property type="evidence" value="ECO:0007669"/>
    <property type="project" value="UniProtKB-UniRule"/>
</dbReference>
<dbReference type="Pfam" id="PF00763">
    <property type="entry name" value="THF_DHG_CYH"/>
    <property type="match status" value="1"/>
</dbReference>
<dbReference type="Pfam" id="PF02882">
    <property type="entry name" value="THF_DHG_CYH_C"/>
    <property type="match status" value="1"/>
</dbReference>
<dbReference type="PANTHER" id="PTHR48099:SF5">
    <property type="entry name" value="C-1-TETRAHYDROFOLATE SYNTHASE, CYTOPLASMIC"/>
    <property type="match status" value="1"/>
</dbReference>
<comment type="catalytic activity">
    <reaction evidence="9">
        <text>(6R)-5,10-methylene-5,6,7,8-tetrahydrofolate + NADP(+) = (6R)-5,10-methenyltetrahydrofolate + NADPH</text>
        <dbReference type="Rhea" id="RHEA:22812"/>
        <dbReference type="ChEBI" id="CHEBI:15636"/>
        <dbReference type="ChEBI" id="CHEBI:57455"/>
        <dbReference type="ChEBI" id="CHEBI:57783"/>
        <dbReference type="ChEBI" id="CHEBI:58349"/>
        <dbReference type="EC" id="1.5.1.5"/>
    </reaction>
</comment>
<dbReference type="AlphaFoldDB" id="A0A1G2DA42"/>
<reference evidence="12 13" key="1">
    <citation type="journal article" date="2016" name="Nat. Commun.">
        <title>Thousands of microbial genomes shed light on interconnected biogeochemical processes in an aquifer system.</title>
        <authorList>
            <person name="Anantharaman K."/>
            <person name="Brown C.T."/>
            <person name="Hug L.A."/>
            <person name="Sharon I."/>
            <person name="Castelle C.J."/>
            <person name="Probst A.J."/>
            <person name="Thomas B.C."/>
            <person name="Singh A."/>
            <person name="Wilkins M.J."/>
            <person name="Karaoz U."/>
            <person name="Brodie E.L."/>
            <person name="Williams K.H."/>
            <person name="Hubbard S.S."/>
            <person name="Banfield J.F."/>
        </authorList>
    </citation>
    <scope>NUCLEOTIDE SEQUENCE [LARGE SCALE GENOMIC DNA]</scope>
</reference>
<dbReference type="InterPro" id="IPR046346">
    <property type="entry name" value="Aminoacid_DH-like_N_sf"/>
</dbReference>
<dbReference type="InterPro" id="IPR036291">
    <property type="entry name" value="NAD(P)-bd_dom_sf"/>
</dbReference>
<evidence type="ECO:0000256" key="7">
    <source>
        <dbReference type="ARBA" id="ARBA00023167"/>
    </source>
</evidence>
<comment type="caution">
    <text evidence="12">The sequence shown here is derived from an EMBL/GenBank/DDBJ whole genome shotgun (WGS) entry which is preliminary data.</text>
</comment>
<evidence type="ECO:0000259" key="11">
    <source>
        <dbReference type="Pfam" id="PF02882"/>
    </source>
</evidence>
<evidence type="ECO:0000256" key="6">
    <source>
        <dbReference type="ARBA" id="ARBA00023002"/>
    </source>
</evidence>
<dbReference type="Gene3D" id="3.40.50.720">
    <property type="entry name" value="NAD(P)-binding Rossmann-like Domain"/>
    <property type="match status" value="1"/>
</dbReference>
<dbReference type="UniPathway" id="UPA00193"/>
<dbReference type="HAMAP" id="MF_01576">
    <property type="entry name" value="THF_DHG_CYH"/>
    <property type="match status" value="1"/>
</dbReference>
<comment type="function">
    <text evidence="9">Catalyzes the oxidation of 5,10-methylenetetrahydrofolate to 5,10-methenyltetrahydrofolate and then the hydrolysis of 5,10-methenyltetrahydrofolate to 10-formyltetrahydrofolate.</text>
</comment>
<evidence type="ECO:0000256" key="9">
    <source>
        <dbReference type="HAMAP-Rule" id="MF_01576"/>
    </source>
</evidence>
<name>A0A1G2DA42_9BACT</name>
<feature type="domain" description="Tetrahydrofolate dehydrogenase/cyclohydrolase catalytic" evidence="10">
    <location>
        <begin position="3"/>
        <end position="117"/>
    </location>
</feature>
<evidence type="ECO:0000256" key="1">
    <source>
        <dbReference type="ARBA" id="ARBA00004777"/>
    </source>
</evidence>
<keyword evidence="9" id="KW-0028">Amino-acid biosynthesis</keyword>
<dbReference type="EC" id="1.5.1.5" evidence="9"/>
<dbReference type="InterPro" id="IPR000672">
    <property type="entry name" value="THF_DH/CycHdrlase"/>
</dbReference>
<protein>
    <recommendedName>
        <fullName evidence="9">Bifunctional protein FolD</fullName>
    </recommendedName>
    <domain>
        <recommendedName>
            <fullName evidence="9">Methylenetetrahydrofolate dehydrogenase</fullName>
            <ecNumber evidence="9">1.5.1.5</ecNumber>
        </recommendedName>
    </domain>
    <domain>
        <recommendedName>
            <fullName evidence="9">Methenyltetrahydrofolate cyclohydrolase</fullName>
            <ecNumber evidence="9">3.5.4.9</ecNumber>
        </recommendedName>
    </domain>
</protein>
<dbReference type="InterPro" id="IPR020630">
    <property type="entry name" value="THF_DH/CycHdrlase_cat_dom"/>
</dbReference>
<comment type="caution">
    <text evidence="9">Lacks conserved residue(s) required for the propagation of feature annotation.</text>
</comment>
<keyword evidence="5 9" id="KW-0521">NADP</keyword>
<dbReference type="GO" id="GO:0009086">
    <property type="term" value="P:methionine biosynthetic process"/>
    <property type="evidence" value="ECO:0007669"/>
    <property type="project" value="UniProtKB-KW"/>
</dbReference>
<evidence type="ECO:0000259" key="10">
    <source>
        <dbReference type="Pfam" id="PF00763"/>
    </source>
</evidence>
<dbReference type="SUPFAM" id="SSF51735">
    <property type="entry name" value="NAD(P)-binding Rossmann-fold domains"/>
    <property type="match status" value="1"/>
</dbReference>
<dbReference type="Gene3D" id="3.40.50.10860">
    <property type="entry name" value="Leucine Dehydrogenase, chain A, domain 1"/>
    <property type="match status" value="1"/>
</dbReference>
<keyword evidence="7 9" id="KW-0486">Methionine biosynthesis</keyword>
<keyword evidence="4 9" id="KW-0378">Hydrolase</keyword>
<feature type="binding site" evidence="9">
    <location>
        <position position="228"/>
    </location>
    <ligand>
        <name>NADP(+)</name>
        <dbReference type="ChEBI" id="CHEBI:58349"/>
    </ligand>
</feature>
<proteinExistence type="inferred from homology"/>
<dbReference type="PRINTS" id="PR00085">
    <property type="entry name" value="THFDHDRGNASE"/>
</dbReference>
<evidence type="ECO:0000256" key="3">
    <source>
        <dbReference type="ARBA" id="ARBA00022755"/>
    </source>
</evidence>
<comment type="similarity">
    <text evidence="9">Belongs to the tetrahydrofolate dehydrogenase/cyclohydrolase family.</text>
</comment>
<dbReference type="SUPFAM" id="SSF53223">
    <property type="entry name" value="Aminoacid dehydrogenase-like, N-terminal domain"/>
    <property type="match status" value="1"/>
</dbReference>
<dbReference type="InterPro" id="IPR020631">
    <property type="entry name" value="THF_DH/CycHdrlase_NAD-bd_dom"/>
</dbReference>
<dbReference type="Proteomes" id="UP000178099">
    <property type="component" value="Unassembled WGS sequence"/>
</dbReference>
<dbReference type="GO" id="GO:0006164">
    <property type="term" value="P:purine nucleotide biosynthetic process"/>
    <property type="evidence" value="ECO:0007669"/>
    <property type="project" value="UniProtKB-KW"/>
</dbReference>
<evidence type="ECO:0000256" key="2">
    <source>
        <dbReference type="ARBA" id="ARBA00022563"/>
    </source>
</evidence>
<organism evidence="12 13">
    <name type="scientific">Candidatus Lloydbacteria bacterium RIFCSPHIGHO2_02_FULL_51_22</name>
    <dbReference type="NCBI Taxonomy" id="1798663"/>
    <lineage>
        <taxon>Bacteria</taxon>
        <taxon>Candidatus Lloydiibacteriota</taxon>
    </lineage>
</organism>
<dbReference type="GO" id="GO:0035999">
    <property type="term" value="P:tetrahydrofolate interconversion"/>
    <property type="evidence" value="ECO:0007669"/>
    <property type="project" value="UniProtKB-UniRule"/>
</dbReference>
<comment type="subunit">
    <text evidence="9">Homodimer.</text>
</comment>
<evidence type="ECO:0000256" key="8">
    <source>
        <dbReference type="ARBA" id="ARBA00023268"/>
    </source>
</evidence>
<dbReference type="GO" id="GO:0000105">
    <property type="term" value="P:L-histidine biosynthetic process"/>
    <property type="evidence" value="ECO:0007669"/>
    <property type="project" value="UniProtKB-KW"/>
</dbReference>
<evidence type="ECO:0000313" key="13">
    <source>
        <dbReference type="Proteomes" id="UP000178099"/>
    </source>
</evidence>